<dbReference type="GO" id="GO:0017136">
    <property type="term" value="F:histone deacetylase activity, NAD-dependent"/>
    <property type="evidence" value="ECO:0007669"/>
    <property type="project" value="TreeGrafter"/>
</dbReference>
<evidence type="ECO:0000313" key="7">
    <source>
        <dbReference type="Proteomes" id="UP000184245"/>
    </source>
</evidence>
<dbReference type="InterPro" id="IPR026591">
    <property type="entry name" value="Sirtuin_cat_small_dom_sf"/>
</dbReference>
<dbReference type="Pfam" id="PF02146">
    <property type="entry name" value="SIR2"/>
    <property type="match status" value="1"/>
</dbReference>
<dbReference type="PROSITE" id="PS50305">
    <property type="entry name" value="SIRTUIN"/>
    <property type="match status" value="1"/>
</dbReference>
<evidence type="ECO:0000259" key="5">
    <source>
        <dbReference type="PROSITE" id="PS50305"/>
    </source>
</evidence>
<keyword evidence="2" id="KW-0808">Transferase</keyword>
<dbReference type="OrthoDB" id="9800582at2"/>
<reference evidence="6 7" key="1">
    <citation type="submission" date="2016-11" db="EMBL/GenBank/DDBJ databases">
        <authorList>
            <person name="Jaros S."/>
            <person name="Januszkiewicz K."/>
            <person name="Wedrychowicz H."/>
        </authorList>
    </citation>
    <scope>NUCLEOTIDE SEQUENCE [LARGE SCALE GENOMIC DNA]</scope>
    <source>
        <strain evidence="6 7">DSM 17459</strain>
    </source>
</reference>
<dbReference type="InterPro" id="IPR050134">
    <property type="entry name" value="NAD-dep_sirtuin_deacylases"/>
</dbReference>
<dbReference type="PANTHER" id="PTHR11085">
    <property type="entry name" value="NAD-DEPENDENT PROTEIN DEACYLASE SIRTUIN-5, MITOCHONDRIAL-RELATED"/>
    <property type="match status" value="1"/>
</dbReference>
<dbReference type="GO" id="GO:0070403">
    <property type="term" value="F:NAD+ binding"/>
    <property type="evidence" value="ECO:0007669"/>
    <property type="project" value="InterPro"/>
</dbReference>
<keyword evidence="4" id="KW-0479">Metal-binding</keyword>
<sequence length="241" mass="27521">MNLDSIRKVLDESRNVVCLEGITICEDCGCMNYRSDSSAYAIEEKYGYSPDEMFSSVFYTTRTKQFFDFYRNEILASPGTPGEGLKTLARMEEDGKLNAIVTREIFSLAKRAGCKNVIEFHGNIYSNKCPHCGQVFPFEYMLKSRDIPMCHKCNVPVRPQVRLVGEMVDNYLISRAADEIRKADTLLVIGSTLHSYLCQTCLKYFMGEKLILINREPHFSDANADFVYHGSPDEILPKIYH</sequence>
<dbReference type="InterPro" id="IPR029035">
    <property type="entry name" value="DHS-like_NAD/FAD-binding_dom"/>
</dbReference>
<dbReference type="InterPro" id="IPR003000">
    <property type="entry name" value="Sirtuin"/>
</dbReference>
<evidence type="ECO:0000313" key="6">
    <source>
        <dbReference type="EMBL" id="SHE69214.1"/>
    </source>
</evidence>
<evidence type="ECO:0000256" key="2">
    <source>
        <dbReference type="ARBA" id="ARBA00022679"/>
    </source>
</evidence>
<feature type="binding site" evidence="4">
    <location>
        <position position="150"/>
    </location>
    <ligand>
        <name>Zn(2+)</name>
        <dbReference type="ChEBI" id="CHEBI:29105"/>
    </ligand>
</feature>
<proteinExistence type="predicted"/>
<organism evidence="6 7">
    <name type="scientific">Lactonifactor longoviformis DSM 17459</name>
    <dbReference type="NCBI Taxonomy" id="1122155"/>
    <lineage>
        <taxon>Bacteria</taxon>
        <taxon>Bacillati</taxon>
        <taxon>Bacillota</taxon>
        <taxon>Clostridia</taxon>
        <taxon>Eubacteriales</taxon>
        <taxon>Clostridiaceae</taxon>
        <taxon>Lactonifactor</taxon>
    </lineage>
</organism>
<dbReference type="SUPFAM" id="SSF52467">
    <property type="entry name" value="DHS-like NAD/FAD-binding domain"/>
    <property type="match status" value="1"/>
</dbReference>
<dbReference type="Gene3D" id="3.40.50.1220">
    <property type="entry name" value="TPP-binding domain"/>
    <property type="match status" value="1"/>
</dbReference>
<dbReference type="RefSeq" id="WP_072850021.1">
    <property type="nucleotide sequence ID" value="NZ_FQVI01000004.1"/>
</dbReference>
<protein>
    <recommendedName>
        <fullName evidence="1">protein acetyllysine N-acetyltransferase</fullName>
        <ecNumber evidence="1">2.3.1.286</ecNumber>
    </recommendedName>
</protein>
<dbReference type="STRING" id="1122155.SAMN02745158_01263"/>
<name>A0A1M4VJR4_9CLOT</name>
<feature type="binding site" evidence="4">
    <location>
        <position position="129"/>
    </location>
    <ligand>
        <name>Zn(2+)</name>
        <dbReference type="ChEBI" id="CHEBI:29105"/>
    </ligand>
</feature>
<feature type="binding site" evidence="4">
    <location>
        <position position="153"/>
    </location>
    <ligand>
        <name>Zn(2+)</name>
        <dbReference type="ChEBI" id="CHEBI:29105"/>
    </ligand>
</feature>
<feature type="binding site" evidence="4">
    <location>
        <position position="132"/>
    </location>
    <ligand>
        <name>Zn(2+)</name>
        <dbReference type="ChEBI" id="CHEBI:29105"/>
    </ligand>
</feature>
<gene>
    <name evidence="6" type="ORF">SAMN02745158_01263</name>
</gene>
<dbReference type="EC" id="2.3.1.286" evidence="1"/>
<dbReference type="PANTHER" id="PTHR11085:SF4">
    <property type="entry name" value="NAD-DEPENDENT PROTEIN DEACYLASE"/>
    <property type="match status" value="1"/>
</dbReference>
<evidence type="ECO:0000256" key="1">
    <source>
        <dbReference type="ARBA" id="ARBA00012928"/>
    </source>
</evidence>
<keyword evidence="4" id="KW-0862">Zinc</keyword>
<dbReference type="AlphaFoldDB" id="A0A1M4VJR4"/>
<feature type="domain" description="Deacetylase sirtuin-type" evidence="5">
    <location>
        <begin position="1"/>
        <end position="241"/>
    </location>
</feature>
<dbReference type="EMBL" id="FQVI01000004">
    <property type="protein sequence ID" value="SHE69214.1"/>
    <property type="molecule type" value="Genomic_DNA"/>
</dbReference>
<keyword evidence="7" id="KW-1185">Reference proteome</keyword>
<evidence type="ECO:0000256" key="4">
    <source>
        <dbReference type="PROSITE-ProRule" id="PRU00236"/>
    </source>
</evidence>
<dbReference type="Proteomes" id="UP000184245">
    <property type="component" value="Unassembled WGS sequence"/>
</dbReference>
<evidence type="ECO:0000256" key="3">
    <source>
        <dbReference type="ARBA" id="ARBA00023027"/>
    </source>
</evidence>
<accession>A0A1M4VJR4</accession>
<dbReference type="Gene3D" id="3.30.1600.10">
    <property type="entry name" value="SIR2/SIRT2 'Small Domain"/>
    <property type="match status" value="1"/>
</dbReference>
<dbReference type="GO" id="GO:0046872">
    <property type="term" value="F:metal ion binding"/>
    <property type="evidence" value="ECO:0007669"/>
    <property type="project" value="UniProtKB-KW"/>
</dbReference>
<feature type="active site" description="Proton acceptor" evidence="4">
    <location>
        <position position="121"/>
    </location>
</feature>
<dbReference type="InterPro" id="IPR026590">
    <property type="entry name" value="Ssirtuin_cat_dom"/>
</dbReference>
<keyword evidence="3" id="KW-0520">NAD</keyword>